<accession>A0A6J8ERT6</accession>
<dbReference type="SUPFAM" id="SSF56672">
    <property type="entry name" value="DNA/RNA polymerases"/>
    <property type="match status" value="1"/>
</dbReference>
<keyword evidence="4" id="KW-1185">Reference proteome</keyword>
<dbReference type="EMBL" id="CACVKT020009753">
    <property type="protein sequence ID" value="CAC5423217.1"/>
    <property type="molecule type" value="Genomic_DNA"/>
</dbReference>
<dbReference type="FunFam" id="3.10.20.370:FF:000001">
    <property type="entry name" value="Retrovirus-related Pol polyprotein from transposon 17.6-like protein"/>
    <property type="match status" value="1"/>
</dbReference>
<dbReference type="Proteomes" id="UP000507470">
    <property type="component" value="Unassembled WGS sequence"/>
</dbReference>
<evidence type="ECO:0000256" key="1">
    <source>
        <dbReference type="SAM" id="MobiDB-lite"/>
    </source>
</evidence>
<proteinExistence type="predicted"/>
<feature type="region of interest" description="Disordered" evidence="1">
    <location>
        <begin position="1"/>
        <end position="23"/>
    </location>
</feature>
<gene>
    <name evidence="3" type="ORF">MCOR_55206</name>
</gene>
<dbReference type="PANTHER" id="PTHR37984">
    <property type="entry name" value="PROTEIN CBG26694"/>
    <property type="match status" value="1"/>
</dbReference>
<dbReference type="InterPro" id="IPR050951">
    <property type="entry name" value="Retrovirus_Pol_polyprotein"/>
</dbReference>
<dbReference type="InterPro" id="IPR043502">
    <property type="entry name" value="DNA/RNA_pol_sf"/>
</dbReference>
<dbReference type="PROSITE" id="PS50878">
    <property type="entry name" value="RT_POL"/>
    <property type="match status" value="1"/>
</dbReference>
<organism evidence="3 4">
    <name type="scientific">Mytilus coruscus</name>
    <name type="common">Sea mussel</name>
    <dbReference type="NCBI Taxonomy" id="42192"/>
    <lineage>
        <taxon>Eukaryota</taxon>
        <taxon>Metazoa</taxon>
        <taxon>Spiralia</taxon>
        <taxon>Lophotrochozoa</taxon>
        <taxon>Mollusca</taxon>
        <taxon>Bivalvia</taxon>
        <taxon>Autobranchia</taxon>
        <taxon>Pteriomorphia</taxon>
        <taxon>Mytilida</taxon>
        <taxon>Mytiloidea</taxon>
        <taxon>Mytilidae</taxon>
        <taxon>Mytilinae</taxon>
        <taxon>Mytilus</taxon>
    </lineage>
</organism>
<dbReference type="PANTHER" id="PTHR37984:SF8">
    <property type="entry name" value="CCHC-TYPE DOMAIN-CONTAINING PROTEIN"/>
    <property type="match status" value="1"/>
</dbReference>
<evidence type="ECO:0000313" key="3">
    <source>
        <dbReference type="EMBL" id="CAC5423217.1"/>
    </source>
</evidence>
<dbReference type="Pfam" id="PF17919">
    <property type="entry name" value="RT_RNaseH_2"/>
    <property type="match status" value="1"/>
</dbReference>
<protein>
    <recommendedName>
        <fullName evidence="2">Reverse transcriptase domain-containing protein</fullName>
    </recommendedName>
</protein>
<dbReference type="Gene3D" id="3.10.10.10">
    <property type="entry name" value="HIV Type 1 Reverse Transcriptase, subunit A, domain 1"/>
    <property type="match status" value="1"/>
</dbReference>
<dbReference type="InterPro" id="IPR043128">
    <property type="entry name" value="Rev_trsase/Diguanyl_cyclase"/>
</dbReference>
<evidence type="ECO:0000259" key="2">
    <source>
        <dbReference type="PROSITE" id="PS50878"/>
    </source>
</evidence>
<dbReference type="OrthoDB" id="5982854at2759"/>
<dbReference type="AlphaFoldDB" id="A0A6J8ERT6"/>
<sequence length="388" mass="43897">MSDEEENQDTSISGESEVEEAVEAPAETMAAVPLMIPFPGKLDLDGNISTNWKKRIPIALKPKLKTELQRLETLGVIKSVDTPADWVSSLVIVKKPSGKIRLCIEPKPLNKALKRCHYPLPIIEDLLPELNKAKVYTKCDVKNGFWHVTLAEESSYLSTFETPFGRFRWIKIPFGISPAPEYLQQFLKREIEGLPGIKTVADNILIYGEGDTIEAASQDHDSKLKALLDRCRERNVKINKDKFMLRVTEMPYIGHLLTADGVKPDPEKIATIVNMEKPTNVKGNLSEICEQIRQLTHKDNAWNWTHEHDEYFEMLKQAVTKAPVLKYFDSKSETTLQCDASEKGLGATLMQKSQPTEYASRALTKTEQNYAQIEKELLAVVLGMEKFH</sequence>
<dbReference type="Gene3D" id="3.30.70.270">
    <property type="match status" value="2"/>
</dbReference>
<feature type="domain" description="Reverse transcriptase" evidence="2">
    <location>
        <begin position="74"/>
        <end position="257"/>
    </location>
</feature>
<dbReference type="Pfam" id="PF00078">
    <property type="entry name" value="RVT_1"/>
    <property type="match status" value="1"/>
</dbReference>
<evidence type="ECO:0000313" key="4">
    <source>
        <dbReference type="Proteomes" id="UP000507470"/>
    </source>
</evidence>
<name>A0A6J8ERT6_MYTCO</name>
<dbReference type="InterPro" id="IPR000477">
    <property type="entry name" value="RT_dom"/>
</dbReference>
<dbReference type="InterPro" id="IPR041577">
    <property type="entry name" value="RT_RNaseH_2"/>
</dbReference>
<reference evidence="3 4" key="1">
    <citation type="submission" date="2020-06" db="EMBL/GenBank/DDBJ databases">
        <authorList>
            <person name="Li R."/>
            <person name="Bekaert M."/>
        </authorList>
    </citation>
    <scope>NUCLEOTIDE SEQUENCE [LARGE SCALE GENOMIC DNA]</scope>
    <source>
        <strain evidence="4">wild</strain>
    </source>
</reference>
<dbReference type="CDD" id="cd01647">
    <property type="entry name" value="RT_LTR"/>
    <property type="match status" value="1"/>
</dbReference>